<dbReference type="Proteomes" id="UP000199820">
    <property type="component" value="Unassembled WGS sequence"/>
</dbReference>
<dbReference type="PANTHER" id="PTHR42783">
    <property type="entry name" value="GLUTAMATE SYNTHASE [NADPH] SMALL CHAIN"/>
    <property type="match status" value="1"/>
</dbReference>
<dbReference type="NCBIfam" id="NF009410">
    <property type="entry name" value="PRK12771.1"/>
    <property type="match status" value="1"/>
</dbReference>
<dbReference type="InterPro" id="IPR023753">
    <property type="entry name" value="FAD/NAD-binding_dom"/>
</dbReference>
<evidence type="ECO:0000313" key="3">
    <source>
        <dbReference type="Proteomes" id="UP000199820"/>
    </source>
</evidence>
<dbReference type="GO" id="GO:0051539">
    <property type="term" value="F:4 iron, 4 sulfur cluster binding"/>
    <property type="evidence" value="ECO:0007669"/>
    <property type="project" value="InterPro"/>
</dbReference>
<dbReference type="InterPro" id="IPR009051">
    <property type="entry name" value="Helical_ferredxn"/>
</dbReference>
<dbReference type="InterPro" id="IPR028261">
    <property type="entry name" value="DPD_II"/>
</dbReference>
<dbReference type="AlphaFoldDB" id="A0A1I0A843"/>
<dbReference type="SUPFAM" id="SSF51971">
    <property type="entry name" value="Nucleotide-binding domain"/>
    <property type="match status" value="2"/>
</dbReference>
<dbReference type="Gene3D" id="1.10.1060.10">
    <property type="entry name" value="Alpha-helical ferredoxin"/>
    <property type="match status" value="1"/>
</dbReference>
<dbReference type="RefSeq" id="WP_074647787.1">
    <property type="nucleotide sequence ID" value="NZ_FOIL01000001.1"/>
</dbReference>
<dbReference type="Gene3D" id="3.50.50.60">
    <property type="entry name" value="FAD/NAD(P)-binding domain"/>
    <property type="match status" value="2"/>
</dbReference>
<dbReference type="SUPFAM" id="SSF140490">
    <property type="entry name" value="Nqo1C-terminal domain-like"/>
    <property type="match status" value="1"/>
</dbReference>
<dbReference type="PRINTS" id="PR00419">
    <property type="entry name" value="ADXRDTASE"/>
</dbReference>
<evidence type="ECO:0000259" key="1">
    <source>
        <dbReference type="SMART" id="SM00928"/>
    </source>
</evidence>
<proteinExistence type="predicted"/>
<accession>A0A1I0A843</accession>
<dbReference type="InterPro" id="IPR036188">
    <property type="entry name" value="FAD/NAD-bd_sf"/>
</dbReference>
<dbReference type="SUPFAM" id="SSF46548">
    <property type="entry name" value="alpha-helical ferredoxin"/>
    <property type="match status" value="2"/>
</dbReference>
<sequence>MRSLMKKGGLNDRTDVVLRKFRARMTSYPPGMCPLVLYRSLLQISMNQSCGKCVPCRDGLGEVDFLLKSIINGDAGSDVLKEIESKCRMIAETADCAVGVAGAKLILESLEEFADEYESHIRDRRCVGNASQTIPCVTLCPAHVDVPGYIAMIKAGNYAGAIKVIRDRNPFPTACAMVCEHPCERKCRRSLIDAPINIRGLKKYAVDCMKADDVPTPAKNVSTGKSVAIIGGGPSGLTAAYFLSLMGHKVDLYEEHEKLGGMLRYGIPEYRLPKARLDEDIHAILNAGDIHVCTGTKIGRDITFAEIRKDHDAVYLGIGAQIGNRMPMEGADAENVIPAADFLQEAATGRMSDLTGKKVVLIGGGNVAMDAARTAARLNADSIHVFTRKRDDYTALESEIESAMQEGVRFRTLLNFLNIETDPETNEVRAVWLQPEIVGPIDNLGFVTTEHSSNYPYRFKCDLLILGVGQRSDVASFENEGIPTNRGRIDADETCMVNGMEGVFSGGDCVTGPSTAINAIAAGQVAAFNIDEYLGYHHKVRLEAEIPAAVPNPCIPTGRAEIEEKDPFERRTNFEHVELKMTPEEALRESGRCLRCDHYGCGAMEGGRGE</sequence>
<dbReference type="InterPro" id="IPR019575">
    <property type="entry name" value="Nuop51_4Fe4S-bd"/>
</dbReference>
<dbReference type="STRING" id="1526.SAMN02910262_00091"/>
<dbReference type="PANTHER" id="PTHR42783:SF3">
    <property type="entry name" value="GLUTAMATE SYNTHASE [NADPH] SMALL CHAIN-RELATED"/>
    <property type="match status" value="1"/>
</dbReference>
<dbReference type="Pfam" id="PF14691">
    <property type="entry name" value="Fer4_20"/>
    <property type="match status" value="1"/>
</dbReference>
<dbReference type="EMBL" id="FOIL01000001">
    <property type="protein sequence ID" value="SES89857.1"/>
    <property type="molecule type" value="Genomic_DNA"/>
</dbReference>
<reference evidence="2 3" key="1">
    <citation type="submission" date="2016-10" db="EMBL/GenBank/DDBJ databases">
        <authorList>
            <person name="de Groot N.N."/>
        </authorList>
    </citation>
    <scope>NUCLEOTIDE SEQUENCE [LARGE SCALE GENOMIC DNA]</scope>
    <source>
        <strain evidence="2 3">KH1P1</strain>
    </source>
</reference>
<dbReference type="GO" id="GO:0016491">
    <property type="term" value="F:oxidoreductase activity"/>
    <property type="evidence" value="ECO:0007669"/>
    <property type="project" value="InterPro"/>
</dbReference>
<protein>
    <submittedName>
        <fullName evidence="2">NADPH-dependent glutamate synthase beta chain</fullName>
    </submittedName>
</protein>
<evidence type="ECO:0000313" key="2">
    <source>
        <dbReference type="EMBL" id="SES89857.1"/>
    </source>
</evidence>
<dbReference type="OrthoDB" id="9803192at2"/>
<dbReference type="eggNOG" id="COG0493">
    <property type="taxonomic scope" value="Bacteria"/>
</dbReference>
<dbReference type="SMART" id="SM00928">
    <property type="entry name" value="NADH_4Fe-4S"/>
    <property type="match status" value="1"/>
</dbReference>
<gene>
    <name evidence="2" type="ORF">SAMN04487771_1001111</name>
</gene>
<feature type="domain" description="NADH-ubiquinone oxidoreductase 51kDa subunit iron-sulphur binding" evidence="1">
    <location>
        <begin position="35"/>
        <end position="80"/>
    </location>
</feature>
<dbReference type="Pfam" id="PF07992">
    <property type="entry name" value="Pyr_redox_2"/>
    <property type="match status" value="1"/>
</dbReference>
<organism evidence="2 3">
    <name type="scientific">[Clostridium] aminophilum</name>
    <dbReference type="NCBI Taxonomy" id="1526"/>
    <lineage>
        <taxon>Bacteria</taxon>
        <taxon>Bacillati</taxon>
        <taxon>Bacillota</taxon>
        <taxon>Clostridia</taxon>
        <taxon>Lachnospirales</taxon>
        <taxon>Lachnospiraceae</taxon>
    </lineage>
</organism>
<name>A0A1I0A843_9FIRM</name>
<keyword evidence="3" id="KW-1185">Reference proteome</keyword>
<dbReference type="InterPro" id="IPR037207">
    <property type="entry name" value="Nuop51_4Fe4S-bd_sf"/>
</dbReference>